<feature type="region of interest" description="Disordered" evidence="1">
    <location>
        <begin position="59"/>
        <end position="137"/>
    </location>
</feature>
<proteinExistence type="predicted"/>
<reference evidence="2" key="1">
    <citation type="submission" date="2015-04" db="UniProtKB">
        <authorList>
            <consortium name="EnsemblPlants"/>
        </authorList>
    </citation>
    <scope>IDENTIFICATION</scope>
</reference>
<evidence type="ECO:0000313" key="2">
    <source>
        <dbReference type="EnsemblPlants" id="OMERI02G09970.1"/>
    </source>
</evidence>
<accession>A0A0E0CHY2</accession>
<sequence length="137" mass="14809">MEWEEGGFTGGQDRMEEREASTAAILATFCGGRVTGCCSAWGRVGGGWLGRERWDFRRRRQHGPADPEGGEAARGRFVGGRLPRSGGGRGGRGRQREVPAIRRRWHHDGAAIGGGGGIARQRRRPPATTRGLAGSFR</sequence>
<dbReference type="Proteomes" id="UP000008021">
    <property type="component" value="Chromosome 2"/>
</dbReference>
<evidence type="ECO:0000313" key="3">
    <source>
        <dbReference type="Proteomes" id="UP000008021"/>
    </source>
</evidence>
<reference evidence="2" key="2">
    <citation type="submission" date="2018-05" db="EMBL/GenBank/DDBJ databases">
        <title>OmerRS3 (Oryza meridionalis Reference Sequence Version 3).</title>
        <authorList>
            <person name="Zhang J."/>
            <person name="Kudrna D."/>
            <person name="Lee S."/>
            <person name="Talag J."/>
            <person name="Welchert J."/>
            <person name="Wing R.A."/>
        </authorList>
    </citation>
    <scope>NUCLEOTIDE SEQUENCE [LARGE SCALE GENOMIC DNA]</scope>
    <source>
        <strain evidence="2">cv. OR44</strain>
    </source>
</reference>
<dbReference type="EnsemblPlants" id="OMERI02G09970.1">
    <property type="protein sequence ID" value="OMERI02G09970.1"/>
    <property type="gene ID" value="OMERI02G09970"/>
</dbReference>
<keyword evidence="3" id="KW-1185">Reference proteome</keyword>
<dbReference type="Gramene" id="OMERI02G09970.1">
    <property type="protein sequence ID" value="OMERI02G09970.1"/>
    <property type="gene ID" value="OMERI02G09970"/>
</dbReference>
<protein>
    <submittedName>
        <fullName evidence="2">Uncharacterized protein</fullName>
    </submittedName>
</protein>
<name>A0A0E0CHY2_9ORYZ</name>
<organism evidence="2">
    <name type="scientific">Oryza meridionalis</name>
    <dbReference type="NCBI Taxonomy" id="40149"/>
    <lineage>
        <taxon>Eukaryota</taxon>
        <taxon>Viridiplantae</taxon>
        <taxon>Streptophyta</taxon>
        <taxon>Embryophyta</taxon>
        <taxon>Tracheophyta</taxon>
        <taxon>Spermatophyta</taxon>
        <taxon>Magnoliopsida</taxon>
        <taxon>Liliopsida</taxon>
        <taxon>Poales</taxon>
        <taxon>Poaceae</taxon>
        <taxon>BOP clade</taxon>
        <taxon>Oryzoideae</taxon>
        <taxon>Oryzeae</taxon>
        <taxon>Oryzinae</taxon>
        <taxon>Oryza</taxon>
    </lineage>
</organism>
<evidence type="ECO:0000256" key="1">
    <source>
        <dbReference type="SAM" id="MobiDB-lite"/>
    </source>
</evidence>
<dbReference type="AlphaFoldDB" id="A0A0E0CHY2"/>
<dbReference type="HOGENOM" id="CLU_1868380_0_0_1"/>